<protein>
    <submittedName>
        <fullName evidence="3">Pimeloyl-ACP methyl ester carboxylesterase</fullName>
    </submittedName>
</protein>
<dbReference type="Pfam" id="PF00561">
    <property type="entry name" value="Abhydrolase_1"/>
    <property type="match status" value="1"/>
</dbReference>
<sequence>MAEDIHQLSLQLQLKQVYIVGHDIGGMVTYALLRLYPETIRGVMILDSGLPGLSPWEENKANPFLWHFGFHQTPDVPEKLITGRQFIYFREGMFNRFALHKDSITDSDVNHYVNSYGTSEKLRAGLEFYRAFPANEKFNAAKRNVLNNPIVLAGGDKAAGPTLLKMAESLRKYGCTNVTTKIIQNSGHFVSEEQPEIVIGLIEYYASK</sequence>
<dbReference type="PANTHER" id="PTHR43329">
    <property type="entry name" value="EPOXIDE HYDROLASE"/>
    <property type="match status" value="1"/>
</dbReference>
<dbReference type="SUPFAM" id="SSF53474">
    <property type="entry name" value="alpha/beta-Hydrolases"/>
    <property type="match status" value="1"/>
</dbReference>
<evidence type="ECO:0000313" key="4">
    <source>
        <dbReference type="Proteomes" id="UP000541583"/>
    </source>
</evidence>
<keyword evidence="1" id="KW-0378">Hydrolase</keyword>
<dbReference type="Proteomes" id="UP000541583">
    <property type="component" value="Unassembled WGS sequence"/>
</dbReference>
<evidence type="ECO:0000256" key="1">
    <source>
        <dbReference type="ARBA" id="ARBA00022801"/>
    </source>
</evidence>
<gene>
    <name evidence="3" type="ORF">HDF23_001377</name>
</gene>
<evidence type="ECO:0000313" key="3">
    <source>
        <dbReference type="EMBL" id="MBB6108642.1"/>
    </source>
</evidence>
<accession>A0ABR6PFV6</accession>
<keyword evidence="4" id="KW-1185">Reference proteome</keyword>
<proteinExistence type="predicted"/>
<organism evidence="3 4">
    <name type="scientific">Mucilaginibacter lappiensis</name>
    <dbReference type="NCBI Taxonomy" id="354630"/>
    <lineage>
        <taxon>Bacteria</taxon>
        <taxon>Pseudomonadati</taxon>
        <taxon>Bacteroidota</taxon>
        <taxon>Sphingobacteriia</taxon>
        <taxon>Sphingobacteriales</taxon>
        <taxon>Sphingobacteriaceae</taxon>
        <taxon>Mucilaginibacter</taxon>
    </lineage>
</organism>
<comment type="caution">
    <text evidence="3">The sequence shown here is derived from an EMBL/GenBank/DDBJ whole genome shotgun (WGS) entry which is preliminary data.</text>
</comment>
<dbReference type="Gene3D" id="3.40.50.1820">
    <property type="entry name" value="alpha/beta hydrolase"/>
    <property type="match status" value="1"/>
</dbReference>
<dbReference type="InterPro" id="IPR029058">
    <property type="entry name" value="AB_hydrolase_fold"/>
</dbReference>
<dbReference type="EMBL" id="JACHCB010000002">
    <property type="protein sequence ID" value="MBB6108642.1"/>
    <property type="molecule type" value="Genomic_DNA"/>
</dbReference>
<dbReference type="InterPro" id="IPR000639">
    <property type="entry name" value="Epox_hydrolase-like"/>
</dbReference>
<dbReference type="PRINTS" id="PR00412">
    <property type="entry name" value="EPOXHYDRLASE"/>
</dbReference>
<name>A0ABR6PFV6_9SPHI</name>
<feature type="domain" description="AB hydrolase-1" evidence="2">
    <location>
        <begin position="1"/>
        <end position="194"/>
    </location>
</feature>
<dbReference type="InterPro" id="IPR000073">
    <property type="entry name" value="AB_hydrolase_1"/>
</dbReference>
<evidence type="ECO:0000259" key="2">
    <source>
        <dbReference type="Pfam" id="PF00561"/>
    </source>
</evidence>
<reference evidence="3 4" key="1">
    <citation type="submission" date="2020-08" db="EMBL/GenBank/DDBJ databases">
        <title>Genomic Encyclopedia of Type Strains, Phase IV (KMG-V): Genome sequencing to study the core and pangenomes of soil and plant-associated prokaryotes.</title>
        <authorList>
            <person name="Whitman W."/>
        </authorList>
    </citation>
    <scope>NUCLEOTIDE SEQUENCE [LARGE SCALE GENOMIC DNA]</scope>
    <source>
        <strain evidence="3 4">ANJLi2</strain>
    </source>
</reference>